<proteinExistence type="predicted"/>
<feature type="compositionally biased region" description="Basic and acidic residues" evidence="1">
    <location>
        <begin position="56"/>
        <end position="77"/>
    </location>
</feature>
<sequence>MHSSCSPVSPVSWPALCRRVSFGRARCCFSSQTRQPDLPSNIEEMNSAAQSQFSPTRERETSMQRLEGEATHDHESR</sequence>
<gene>
    <name evidence="2" type="ORF">CTOB1V02_LOCUS10380</name>
</gene>
<organism evidence="2">
    <name type="scientific">Cyprideis torosa</name>
    <dbReference type="NCBI Taxonomy" id="163714"/>
    <lineage>
        <taxon>Eukaryota</taxon>
        <taxon>Metazoa</taxon>
        <taxon>Ecdysozoa</taxon>
        <taxon>Arthropoda</taxon>
        <taxon>Crustacea</taxon>
        <taxon>Oligostraca</taxon>
        <taxon>Ostracoda</taxon>
        <taxon>Podocopa</taxon>
        <taxon>Podocopida</taxon>
        <taxon>Cytherocopina</taxon>
        <taxon>Cytheroidea</taxon>
        <taxon>Cytherideidae</taxon>
        <taxon>Cyprideis</taxon>
    </lineage>
</organism>
<feature type="compositionally biased region" description="Polar residues" evidence="1">
    <location>
        <begin position="43"/>
        <end position="55"/>
    </location>
</feature>
<evidence type="ECO:0000256" key="1">
    <source>
        <dbReference type="SAM" id="MobiDB-lite"/>
    </source>
</evidence>
<evidence type="ECO:0000313" key="2">
    <source>
        <dbReference type="EMBL" id="CAD7232545.1"/>
    </source>
</evidence>
<accession>A0A7R8ZQE1</accession>
<protein>
    <submittedName>
        <fullName evidence="2">Uncharacterized protein</fullName>
    </submittedName>
</protein>
<name>A0A7R8ZQE1_9CRUS</name>
<reference evidence="2" key="1">
    <citation type="submission" date="2020-11" db="EMBL/GenBank/DDBJ databases">
        <authorList>
            <person name="Tran Van P."/>
        </authorList>
    </citation>
    <scope>NUCLEOTIDE SEQUENCE</scope>
</reference>
<dbReference type="AlphaFoldDB" id="A0A7R8ZQE1"/>
<feature type="region of interest" description="Disordered" evidence="1">
    <location>
        <begin position="31"/>
        <end position="77"/>
    </location>
</feature>
<dbReference type="EMBL" id="OB664777">
    <property type="protein sequence ID" value="CAD7232545.1"/>
    <property type="molecule type" value="Genomic_DNA"/>
</dbReference>